<dbReference type="CDD" id="cd17039">
    <property type="entry name" value="Ubl_ubiquitin_like"/>
    <property type="match status" value="1"/>
</dbReference>
<protein>
    <recommendedName>
        <fullName evidence="4">Ubiquitin-like domain-containing protein</fullName>
    </recommendedName>
</protein>
<proteinExistence type="predicted"/>
<dbReference type="GeneID" id="16077255"/>
<keyword evidence="3" id="KW-1185">Reference proteome</keyword>
<dbReference type="EMBL" id="GL832959">
    <property type="protein sequence ID" value="EGD81457.1"/>
    <property type="molecule type" value="Genomic_DNA"/>
</dbReference>
<dbReference type="KEGG" id="sre:PTSG_02175"/>
<dbReference type="AlphaFoldDB" id="F2U1F5"/>
<name>F2U1F5_SALR5</name>
<sequence length="192" mass="21873">MDEAEFMRRLESYPPLTHLKGDTASTSASSTRSALPSAKQKAQRQQPTQQQQQQQQQRPQATTSSSEVCVKVQGLQPANTRQLNATCLKTDTVEELKRLWKSQTKFNKPVRCIFRGRCLPDTLPLSHLVIGSNETLYMMPANVKSAKRPLPFDEDEFWPMLKVFCEETYGTQRAATMMAKFKQDYANRPVQS</sequence>
<accession>F2U1F5</accession>
<dbReference type="Proteomes" id="UP000007799">
    <property type="component" value="Unassembled WGS sequence"/>
</dbReference>
<dbReference type="Gene3D" id="3.10.20.90">
    <property type="entry name" value="Phosphatidylinositol 3-kinase Catalytic Subunit, Chain A, domain 1"/>
    <property type="match status" value="1"/>
</dbReference>
<evidence type="ECO:0000256" key="1">
    <source>
        <dbReference type="SAM" id="MobiDB-lite"/>
    </source>
</evidence>
<feature type="compositionally biased region" description="Basic and acidic residues" evidence="1">
    <location>
        <begin position="1"/>
        <end position="11"/>
    </location>
</feature>
<feature type="region of interest" description="Disordered" evidence="1">
    <location>
        <begin position="1"/>
        <end position="64"/>
    </location>
</feature>
<feature type="compositionally biased region" description="Low complexity" evidence="1">
    <location>
        <begin position="23"/>
        <end position="62"/>
    </location>
</feature>
<dbReference type="RefSeq" id="XP_004996661.1">
    <property type="nucleotide sequence ID" value="XM_004996604.1"/>
</dbReference>
<evidence type="ECO:0008006" key="4">
    <source>
        <dbReference type="Google" id="ProtNLM"/>
    </source>
</evidence>
<evidence type="ECO:0000313" key="3">
    <source>
        <dbReference type="Proteomes" id="UP000007799"/>
    </source>
</evidence>
<dbReference type="SUPFAM" id="SSF54236">
    <property type="entry name" value="Ubiquitin-like"/>
    <property type="match status" value="1"/>
</dbReference>
<evidence type="ECO:0000313" key="2">
    <source>
        <dbReference type="EMBL" id="EGD81457.1"/>
    </source>
</evidence>
<dbReference type="InParanoid" id="F2U1F5"/>
<dbReference type="InterPro" id="IPR029071">
    <property type="entry name" value="Ubiquitin-like_domsf"/>
</dbReference>
<gene>
    <name evidence="2" type="ORF">PTSG_02175</name>
</gene>
<organism evidence="2 3">
    <name type="scientific">Salpingoeca rosetta (strain ATCC 50818 / BSB-021)</name>
    <dbReference type="NCBI Taxonomy" id="946362"/>
    <lineage>
        <taxon>Eukaryota</taxon>
        <taxon>Choanoflagellata</taxon>
        <taxon>Craspedida</taxon>
        <taxon>Salpingoecidae</taxon>
        <taxon>Salpingoeca</taxon>
    </lineage>
</organism>
<reference evidence="2" key="1">
    <citation type="submission" date="2009-08" db="EMBL/GenBank/DDBJ databases">
        <title>Annotation of Salpingoeca rosetta.</title>
        <authorList>
            <consortium name="The Broad Institute Genome Sequencing Platform"/>
            <person name="Russ C."/>
            <person name="Cuomo C."/>
            <person name="Burger G."/>
            <person name="Gray M.W."/>
            <person name="Holland P.W.H."/>
            <person name="King N."/>
            <person name="Lang F.B.F."/>
            <person name="Roger A.J."/>
            <person name="Ruiz-Trillo I."/>
            <person name="Young S.K."/>
            <person name="Zeng Q."/>
            <person name="Gargeya S."/>
            <person name="Alvarado L."/>
            <person name="Berlin A."/>
            <person name="Chapman S.B."/>
            <person name="Chen Z."/>
            <person name="Freedman E."/>
            <person name="Gellesch M."/>
            <person name="Goldberg J."/>
            <person name="Griggs A."/>
            <person name="Gujja S."/>
            <person name="Heilman E."/>
            <person name="Heiman D."/>
            <person name="Howarth C."/>
            <person name="Mehta T."/>
            <person name="Neiman D."/>
            <person name="Pearson M."/>
            <person name="Roberts A."/>
            <person name="Saif S."/>
            <person name="Shea T."/>
            <person name="Shenoy N."/>
            <person name="Sisk P."/>
            <person name="Stolte C."/>
            <person name="Sykes S."/>
            <person name="White J."/>
            <person name="Yandava C."/>
            <person name="Haas B."/>
            <person name="Nusbaum C."/>
            <person name="Birren B."/>
        </authorList>
    </citation>
    <scope>NUCLEOTIDE SEQUENCE</scope>
    <source>
        <strain evidence="2">ATCC 50818</strain>
    </source>
</reference>